<feature type="domain" description="Glycosyltransferase 2-like" evidence="2">
    <location>
        <begin position="2"/>
        <end position="90"/>
    </location>
</feature>
<evidence type="ECO:0000256" key="1">
    <source>
        <dbReference type="ARBA" id="ARBA00022679"/>
    </source>
</evidence>
<accession>A0A917LRE7</accession>
<evidence type="ECO:0000259" key="3">
    <source>
        <dbReference type="Pfam" id="PF02709"/>
    </source>
</evidence>
<name>A0A917LRE7_9FLAO</name>
<gene>
    <name evidence="4" type="ORF">GCM10010976_25190</name>
</gene>
<feature type="domain" description="Galactosyltransferase C-terminal" evidence="3">
    <location>
        <begin position="108"/>
        <end position="169"/>
    </location>
</feature>
<dbReference type="Pfam" id="PF02709">
    <property type="entry name" value="Glyco_transf_7C"/>
    <property type="match status" value="1"/>
</dbReference>
<reference evidence="4" key="1">
    <citation type="journal article" date="2014" name="Int. J. Syst. Evol. Microbiol.">
        <title>Complete genome sequence of Corynebacterium casei LMG S-19264T (=DSM 44701T), isolated from a smear-ripened cheese.</title>
        <authorList>
            <consortium name="US DOE Joint Genome Institute (JGI-PGF)"/>
            <person name="Walter F."/>
            <person name="Albersmeier A."/>
            <person name="Kalinowski J."/>
            <person name="Ruckert C."/>
        </authorList>
    </citation>
    <scope>NUCLEOTIDE SEQUENCE</scope>
    <source>
        <strain evidence="4">CGMCC 1.12751</strain>
    </source>
</reference>
<dbReference type="InterPro" id="IPR027791">
    <property type="entry name" value="Galactosyl_T_C"/>
</dbReference>
<dbReference type="InterPro" id="IPR001173">
    <property type="entry name" value="Glyco_trans_2-like"/>
</dbReference>
<dbReference type="Pfam" id="PF00535">
    <property type="entry name" value="Glycos_transf_2"/>
    <property type="match status" value="1"/>
</dbReference>
<evidence type="ECO:0000313" key="5">
    <source>
        <dbReference type="Proteomes" id="UP000625976"/>
    </source>
</evidence>
<dbReference type="Gene3D" id="3.90.550.10">
    <property type="entry name" value="Spore Coat Polysaccharide Biosynthesis Protein SpsA, Chain A"/>
    <property type="match status" value="1"/>
</dbReference>
<keyword evidence="1" id="KW-0808">Transferase</keyword>
<keyword evidence="5" id="KW-1185">Reference proteome</keyword>
<evidence type="ECO:0000313" key="4">
    <source>
        <dbReference type="EMBL" id="GGG53091.1"/>
    </source>
</evidence>
<dbReference type="AlphaFoldDB" id="A0A917LRE7"/>
<reference evidence="4" key="2">
    <citation type="submission" date="2020-09" db="EMBL/GenBank/DDBJ databases">
        <authorList>
            <person name="Sun Q."/>
            <person name="Zhou Y."/>
        </authorList>
    </citation>
    <scope>NUCLEOTIDE SEQUENCE</scope>
    <source>
        <strain evidence="4">CGMCC 1.12751</strain>
    </source>
</reference>
<comment type="caution">
    <text evidence="4">The sequence shown here is derived from an EMBL/GenBank/DDBJ whole genome shotgun (WGS) entry which is preliminary data.</text>
</comment>
<organism evidence="4 5">
    <name type="scientific">Bizionia arctica</name>
    <dbReference type="NCBI Taxonomy" id="1495645"/>
    <lineage>
        <taxon>Bacteria</taxon>
        <taxon>Pseudomonadati</taxon>
        <taxon>Bacteroidota</taxon>
        <taxon>Flavobacteriia</taxon>
        <taxon>Flavobacteriales</taxon>
        <taxon>Flavobacteriaceae</taxon>
        <taxon>Bizionia</taxon>
    </lineage>
</organism>
<sequence>MAQENKNFEVLFIDYGSEIEISNQVASFLEAYPFVTYIYTSSEGKPWNRSKAINIGIKLAETDFILSADIDMIFHPSFNGMLTTLSDKSKVTFFKVGYLSEKETFANHEFKPESVSNQRAKGISLYPKPALMSINGFDEFFNCWGSEDEDVIDRLVLNGVSKDFYSEDILVFHQYHKPFKELKNKLLSEDLTFDQVRFHNDKKRKFNSEKRLIKVNNKGWGEVVEKEYYNNLINTPISKTVTSYKTEVDFFLFFELNRLTKGAWAFKFVQFVPERNVNFKSVLYRIWTIRNRDLKAKGEYSLKEVNDLLLKFLLYQGFDFHLKVDLESNSLELRVNIT</sequence>
<evidence type="ECO:0008006" key="6">
    <source>
        <dbReference type="Google" id="ProtNLM"/>
    </source>
</evidence>
<dbReference type="SUPFAM" id="SSF53448">
    <property type="entry name" value="Nucleotide-diphospho-sugar transferases"/>
    <property type="match status" value="1"/>
</dbReference>
<dbReference type="EMBL" id="BMFQ01000003">
    <property type="protein sequence ID" value="GGG53091.1"/>
    <property type="molecule type" value="Genomic_DNA"/>
</dbReference>
<proteinExistence type="predicted"/>
<dbReference type="Proteomes" id="UP000625976">
    <property type="component" value="Unassembled WGS sequence"/>
</dbReference>
<protein>
    <recommendedName>
        <fullName evidence="6">Glycosyltransferase</fullName>
    </recommendedName>
</protein>
<evidence type="ECO:0000259" key="2">
    <source>
        <dbReference type="Pfam" id="PF00535"/>
    </source>
</evidence>
<dbReference type="InterPro" id="IPR029044">
    <property type="entry name" value="Nucleotide-diphossugar_trans"/>
</dbReference>
<dbReference type="GO" id="GO:0016740">
    <property type="term" value="F:transferase activity"/>
    <property type="evidence" value="ECO:0007669"/>
    <property type="project" value="UniProtKB-KW"/>
</dbReference>